<dbReference type="AlphaFoldDB" id="Q92KN8"/>
<evidence type="ECO:0000313" key="2">
    <source>
        <dbReference type="Proteomes" id="UP000001976"/>
    </source>
</evidence>
<name>Q92KN8_RHIME</name>
<dbReference type="eggNOG" id="ENOG5033Z36">
    <property type="taxonomic scope" value="Bacteria"/>
</dbReference>
<dbReference type="EnsemblBacteria" id="CAC45162">
    <property type="protein sequence ID" value="CAC45162"/>
    <property type="gene ID" value="SMc02326"/>
</dbReference>
<keyword evidence="2" id="KW-1185">Reference proteome</keyword>
<protein>
    <submittedName>
        <fullName evidence="1">Uncharacterized protein</fullName>
    </submittedName>
</protein>
<dbReference type="HOGENOM" id="CLU_145957_0_0_5"/>
<sequence length="160" mass="17592">MARSKPENIYTTGADFARMFGRMEHALKRSGYLKADRKDAQADWAAYAKSLGAPFFDMVVANGIAKTLIGEPPRKLLADGLEWGPEHPAPLKNVAELIIEGVCRVRNSLIHGEKFVATGQWERDGQLVRDAFAVLIAAAEFAGPIKESNRPSQENARTKV</sequence>
<evidence type="ECO:0000313" key="1">
    <source>
        <dbReference type="EMBL" id="CAC45162.1"/>
    </source>
</evidence>
<reference evidence="1 2" key="1">
    <citation type="journal article" date="2001" name="Proc. Natl. Acad. Sci. U.S.A.">
        <title>Analysis of the chromosome sequence of the legume symbiont Sinorhizobium meliloti strain 1021.</title>
        <authorList>
            <person name="Capela D."/>
            <person name="Barloy-Hubler F."/>
            <person name="Gouzy J."/>
            <person name="Bothe G."/>
            <person name="Ampe F."/>
            <person name="Batut J."/>
            <person name="Boistard P."/>
            <person name="Becker A."/>
            <person name="Boutry M."/>
            <person name="Cadieu E."/>
            <person name="Dreano S."/>
            <person name="Gloux S."/>
            <person name="Godrie T."/>
            <person name="Goffeau A."/>
            <person name="Kahn D."/>
            <person name="Kiss E."/>
            <person name="Lelaure V."/>
            <person name="Masuy D."/>
            <person name="Pohl T."/>
            <person name="Portetelle D."/>
            <person name="Puehler A."/>
            <person name="Purnelle B."/>
            <person name="Ramsperger U."/>
            <person name="Renard C."/>
            <person name="Thebault P."/>
            <person name="Vandenbol M."/>
            <person name="Weidner S."/>
            <person name="Galibert F."/>
        </authorList>
    </citation>
    <scope>NUCLEOTIDE SEQUENCE [LARGE SCALE GENOMIC DNA]</scope>
    <source>
        <strain evidence="1 2">1021</strain>
    </source>
</reference>
<dbReference type="EMBL" id="AL591688">
    <property type="protein sequence ID" value="CAC45162.1"/>
    <property type="molecule type" value="Genomic_DNA"/>
</dbReference>
<dbReference type="OrthoDB" id="1442157at2"/>
<proteinExistence type="predicted"/>
<dbReference type="KEGG" id="sme:SMc02326"/>
<gene>
    <name evidence="1" type="ORF">SMc02326</name>
</gene>
<organism evidence="1 2">
    <name type="scientific">Rhizobium meliloti (strain 1021)</name>
    <name type="common">Ensifer meliloti</name>
    <name type="synonym">Sinorhizobium meliloti</name>
    <dbReference type="NCBI Taxonomy" id="266834"/>
    <lineage>
        <taxon>Bacteria</taxon>
        <taxon>Pseudomonadati</taxon>
        <taxon>Pseudomonadota</taxon>
        <taxon>Alphaproteobacteria</taxon>
        <taxon>Hyphomicrobiales</taxon>
        <taxon>Rhizobiaceae</taxon>
        <taxon>Sinorhizobium/Ensifer group</taxon>
        <taxon>Sinorhizobium</taxon>
    </lineage>
</organism>
<accession>Q92KN8</accession>
<reference evidence="2" key="2">
    <citation type="journal article" date="2001" name="Science">
        <title>The composite genome of the legume symbiont Sinorhizobium meliloti.</title>
        <authorList>
            <person name="Galibert F."/>
            <person name="Finan T.M."/>
            <person name="Long S.R."/>
            <person name="Puehler A."/>
            <person name="Abola P."/>
            <person name="Ampe F."/>
            <person name="Barloy-Hubler F."/>
            <person name="Barnett M.J."/>
            <person name="Becker A."/>
            <person name="Boistard P."/>
            <person name="Bothe G."/>
            <person name="Boutry M."/>
            <person name="Bowser L."/>
            <person name="Buhrmester J."/>
            <person name="Cadieu E."/>
            <person name="Capela D."/>
            <person name="Chain P."/>
            <person name="Cowie A."/>
            <person name="Davis R.W."/>
            <person name="Dreano S."/>
            <person name="Federspiel N.A."/>
            <person name="Fisher R.F."/>
            <person name="Gloux S."/>
            <person name="Godrie T."/>
            <person name="Goffeau A."/>
            <person name="Golding B."/>
            <person name="Gouzy J."/>
            <person name="Gurjal M."/>
            <person name="Hernandez-Lucas I."/>
            <person name="Hong A."/>
            <person name="Huizar L."/>
            <person name="Hyman R.W."/>
            <person name="Jones T."/>
            <person name="Kahn D."/>
            <person name="Kahn M.L."/>
            <person name="Kalman S."/>
            <person name="Keating D.H."/>
            <person name="Kiss E."/>
            <person name="Komp C."/>
            <person name="Lelaure V."/>
            <person name="Masuy D."/>
            <person name="Palm C."/>
            <person name="Peck M.C."/>
            <person name="Pohl T.M."/>
            <person name="Portetelle D."/>
            <person name="Purnelle B."/>
            <person name="Ramsperger U."/>
            <person name="Surzycki R."/>
            <person name="Thebault P."/>
            <person name="Vandenbol M."/>
            <person name="Vorhoelter F.J."/>
            <person name="Weidner S."/>
            <person name="Wells D.H."/>
            <person name="Wong K."/>
            <person name="Yeh K.-C."/>
            <person name="Batut J."/>
        </authorList>
    </citation>
    <scope>NUCLEOTIDE SEQUENCE [LARGE SCALE GENOMIC DNA]</scope>
    <source>
        <strain evidence="2">1021</strain>
    </source>
</reference>
<dbReference type="Proteomes" id="UP000001976">
    <property type="component" value="Chromosome"/>
</dbReference>